<proteinExistence type="predicted"/>
<evidence type="ECO:0000313" key="1">
    <source>
        <dbReference type="EMBL" id="SEH69816.1"/>
    </source>
</evidence>
<evidence type="ECO:0008006" key="3">
    <source>
        <dbReference type="Google" id="ProtNLM"/>
    </source>
</evidence>
<keyword evidence="2" id="KW-1185">Reference proteome</keyword>
<organism evidence="1 2">
    <name type="scientific">Epilithonimonas hominis</name>
    <dbReference type="NCBI Taxonomy" id="420404"/>
    <lineage>
        <taxon>Bacteria</taxon>
        <taxon>Pseudomonadati</taxon>
        <taxon>Bacteroidota</taxon>
        <taxon>Flavobacteriia</taxon>
        <taxon>Flavobacteriales</taxon>
        <taxon>Weeksellaceae</taxon>
        <taxon>Chryseobacterium group</taxon>
        <taxon>Epilithonimonas</taxon>
    </lineage>
</organism>
<evidence type="ECO:0000313" key="2">
    <source>
        <dbReference type="Proteomes" id="UP000198555"/>
    </source>
</evidence>
<dbReference type="RefSeq" id="WP_089770131.1">
    <property type="nucleotide sequence ID" value="NZ_FNWX01000021.1"/>
</dbReference>
<dbReference type="Proteomes" id="UP000198555">
    <property type="component" value="Unassembled WGS sequence"/>
</dbReference>
<accession>A0A1H6KBA8</accession>
<protein>
    <recommendedName>
        <fullName evidence="3">Por secretion system C-terminal sorting domain-containing protein</fullName>
    </recommendedName>
</protein>
<dbReference type="EMBL" id="FNWX01000021">
    <property type="protein sequence ID" value="SEH69816.1"/>
    <property type="molecule type" value="Genomic_DNA"/>
</dbReference>
<name>A0A1H6KBA8_9FLAO</name>
<gene>
    <name evidence="1" type="ORF">SAMN05421793_12112</name>
</gene>
<sequence length="198" mass="22397">MKNILKLSLIVGALFFTINISAKDRVFSISLVDVSSKVLKFEVVNAENVSLYFYNDRKDEIYSENLGNRAIVEKTYDLSTLSTGEYFLVAESEFKIEKYRVTIDKDGNVKAEKTPVLALNKPEYTIENNIVKLYMNNVENGVNVSISDLANNEYYNQTVNTKNGEINLKFDFNANNSAAYVISVTKDGAVFNRLINLK</sequence>
<dbReference type="AlphaFoldDB" id="A0A1H6KBA8"/>
<reference evidence="2" key="1">
    <citation type="submission" date="2016-10" db="EMBL/GenBank/DDBJ databases">
        <authorList>
            <person name="Varghese N."/>
            <person name="Submissions S."/>
        </authorList>
    </citation>
    <scope>NUCLEOTIDE SEQUENCE [LARGE SCALE GENOMIC DNA]</scope>
    <source>
        <strain evidence="2">DSM 19326</strain>
    </source>
</reference>